<keyword evidence="3" id="KW-1185">Reference proteome</keyword>
<dbReference type="Proteomes" id="UP000594261">
    <property type="component" value="Chromosome 7"/>
</dbReference>
<name>A0A7N2R7G5_QUELO</name>
<dbReference type="InterPro" id="IPR029480">
    <property type="entry name" value="Transpos_assoc"/>
</dbReference>
<organism evidence="2 3">
    <name type="scientific">Quercus lobata</name>
    <name type="common">Valley oak</name>
    <dbReference type="NCBI Taxonomy" id="97700"/>
    <lineage>
        <taxon>Eukaryota</taxon>
        <taxon>Viridiplantae</taxon>
        <taxon>Streptophyta</taxon>
        <taxon>Embryophyta</taxon>
        <taxon>Tracheophyta</taxon>
        <taxon>Spermatophyta</taxon>
        <taxon>Magnoliopsida</taxon>
        <taxon>eudicotyledons</taxon>
        <taxon>Gunneridae</taxon>
        <taxon>Pentapetalae</taxon>
        <taxon>rosids</taxon>
        <taxon>fabids</taxon>
        <taxon>Fagales</taxon>
        <taxon>Fagaceae</taxon>
        <taxon>Quercus</taxon>
    </lineage>
</organism>
<dbReference type="EMBL" id="LRBV02000007">
    <property type="status" value="NOT_ANNOTATED_CDS"/>
    <property type="molecule type" value="Genomic_DNA"/>
</dbReference>
<evidence type="ECO:0000313" key="2">
    <source>
        <dbReference type="EnsemblPlants" id="QL07p012857:mrna:CDS:2"/>
    </source>
</evidence>
<reference evidence="2 3" key="1">
    <citation type="journal article" date="2016" name="G3 (Bethesda)">
        <title>First Draft Assembly and Annotation of the Genome of a California Endemic Oak Quercus lobata Nee (Fagaceae).</title>
        <authorList>
            <person name="Sork V.L."/>
            <person name="Fitz-Gibbon S.T."/>
            <person name="Puiu D."/>
            <person name="Crepeau M."/>
            <person name="Gugger P.F."/>
            <person name="Sherman R."/>
            <person name="Stevens K."/>
            <person name="Langley C.H."/>
            <person name="Pellegrini M."/>
            <person name="Salzberg S.L."/>
        </authorList>
    </citation>
    <scope>NUCLEOTIDE SEQUENCE [LARGE SCALE GENOMIC DNA]</scope>
    <source>
        <strain evidence="2 3">cv. SW786</strain>
    </source>
</reference>
<sequence>MNKSWMDKKRFSREYLQGVKNFIQFAIENGIRVDGKISYPCKKCSNVYYFEPPVVKDHLVRNGICIGYDPWFCHGESASVAISSRARSSEEEEDLNGECDNIRGMLHEMFPGHSQLMDEYGGSNALEEPIGEGSNAKQCEEEPNEDAKNFYDLLKDARKPLYEGCTKFSKLLAIIGLYHLKCLGGWSNNSFSLLLQMLIDMLPSSAELPNDAYSAKKLVKDLGLGYEKIAACPQGCMLFW</sequence>
<proteinExistence type="predicted"/>
<dbReference type="InParanoid" id="A0A7N2R7G5"/>
<dbReference type="PANTHER" id="PTHR10775:SF173">
    <property type="match status" value="1"/>
</dbReference>
<dbReference type="Pfam" id="PF13963">
    <property type="entry name" value="Transpos_assoc"/>
    <property type="match status" value="1"/>
</dbReference>
<dbReference type="OMA" id="YANGMAK"/>
<evidence type="ECO:0000259" key="1">
    <source>
        <dbReference type="Pfam" id="PF13963"/>
    </source>
</evidence>
<dbReference type="AlphaFoldDB" id="A0A7N2R7G5"/>
<evidence type="ECO:0000313" key="3">
    <source>
        <dbReference type="Proteomes" id="UP000594261"/>
    </source>
</evidence>
<protein>
    <recommendedName>
        <fullName evidence="1">Transposase-associated domain-containing protein</fullName>
    </recommendedName>
</protein>
<feature type="domain" description="Transposase-associated" evidence="1">
    <location>
        <begin position="3"/>
        <end position="76"/>
    </location>
</feature>
<dbReference type="Gramene" id="QL07p012857:mrna">
    <property type="protein sequence ID" value="QL07p012857:mrna:CDS:2"/>
    <property type="gene ID" value="QL07p012857"/>
</dbReference>
<accession>A0A7N2R7G5</accession>
<dbReference type="EnsemblPlants" id="QL07p012857:mrna">
    <property type="protein sequence ID" value="QL07p012857:mrna:CDS:2"/>
    <property type="gene ID" value="QL07p012857"/>
</dbReference>
<reference evidence="2" key="2">
    <citation type="submission" date="2021-01" db="UniProtKB">
        <authorList>
            <consortium name="EnsemblPlants"/>
        </authorList>
    </citation>
    <scope>IDENTIFICATION</scope>
</reference>
<dbReference type="PANTHER" id="PTHR10775">
    <property type="entry name" value="OS08G0208400 PROTEIN"/>
    <property type="match status" value="1"/>
</dbReference>